<proteinExistence type="predicted"/>
<sequence length="278" mass="31186">MGAVFCCCDNNVREEGATPKTPLLSGAQSKPVVSQNQEVSFAQEDHAPQSGHSVRQHRPDAIKNQEFVTSVDQLESVTLTQLPPQFPTLNKTFQDHGKLYNELYSNFKDMRQSLNDFKGKFVQETAGIPIIADCLKVLSARCGGAKISAQRQKNCIQLMFDQREVSENCSGLPEDALEPLELYNKVNRLIKGVLDKAPQVNKSLGLVLEDEQNLRKVITKSDLPPKEASEALHACIENISRLRKLPGFIEIIEKYTHKIFLEILEGSKVLLEEKEVQR</sequence>
<organism evidence="1 2">
    <name type="scientific">Pomacea canaliculata</name>
    <name type="common">Golden apple snail</name>
    <dbReference type="NCBI Taxonomy" id="400727"/>
    <lineage>
        <taxon>Eukaryota</taxon>
        <taxon>Metazoa</taxon>
        <taxon>Spiralia</taxon>
        <taxon>Lophotrochozoa</taxon>
        <taxon>Mollusca</taxon>
        <taxon>Gastropoda</taxon>
        <taxon>Caenogastropoda</taxon>
        <taxon>Architaenioglossa</taxon>
        <taxon>Ampullarioidea</taxon>
        <taxon>Ampullariidae</taxon>
        <taxon>Pomacea</taxon>
    </lineage>
</organism>
<reference evidence="1 2" key="1">
    <citation type="submission" date="2018-04" db="EMBL/GenBank/DDBJ databases">
        <title>The genome of golden apple snail Pomacea canaliculata provides insight into stress tolerance and invasive adaptation.</title>
        <authorList>
            <person name="Liu C."/>
            <person name="Liu B."/>
            <person name="Ren Y."/>
            <person name="Zhang Y."/>
            <person name="Wang H."/>
            <person name="Li S."/>
            <person name="Jiang F."/>
            <person name="Yin L."/>
            <person name="Zhang G."/>
            <person name="Qian W."/>
            <person name="Fan W."/>
        </authorList>
    </citation>
    <scope>NUCLEOTIDE SEQUENCE [LARGE SCALE GENOMIC DNA]</scope>
    <source>
        <strain evidence="1">SZHN2017</strain>
        <tissue evidence="1">Muscle</tissue>
    </source>
</reference>
<evidence type="ECO:0000313" key="2">
    <source>
        <dbReference type="Proteomes" id="UP000245119"/>
    </source>
</evidence>
<accession>A0A2T7PCX6</accession>
<name>A0A2T7PCX6_POMCA</name>
<gene>
    <name evidence="1" type="ORF">C0Q70_06674</name>
</gene>
<evidence type="ECO:0000313" key="1">
    <source>
        <dbReference type="EMBL" id="PVD31262.1"/>
    </source>
</evidence>
<keyword evidence="2" id="KW-1185">Reference proteome</keyword>
<comment type="caution">
    <text evidence="1">The sequence shown here is derived from an EMBL/GenBank/DDBJ whole genome shotgun (WGS) entry which is preliminary data.</text>
</comment>
<dbReference type="Proteomes" id="UP000245119">
    <property type="component" value="Linkage Group LG4"/>
</dbReference>
<dbReference type="EMBL" id="PZQS01000004">
    <property type="protein sequence ID" value="PVD31262.1"/>
    <property type="molecule type" value="Genomic_DNA"/>
</dbReference>
<protein>
    <submittedName>
        <fullName evidence="1">Uncharacterized protein</fullName>
    </submittedName>
</protein>
<dbReference type="AlphaFoldDB" id="A0A2T7PCX6"/>
<dbReference type="OrthoDB" id="6118686at2759"/>